<evidence type="ECO:0000313" key="3">
    <source>
        <dbReference type="Proteomes" id="UP000258434"/>
    </source>
</evidence>
<dbReference type="InterPro" id="IPR021145">
    <property type="entry name" value="Portal_protein_SPP1_Gp6-like"/>
</dbReference>
<dbReference type="EMBL" id="MH536812">
    <property type="protein sequence ID" value="AXH48963.1"/>
    <property type="molecule type" value="Genomic_DNA"/>
</dbReference>
<accession>A0A345L111</accession>
<organism evidence="2 3">
    <name type="scientific">Gordonia phage Apricot</name>
    <dbReference type="NCBI Taxonomy" id="2250319"/>
    <lineage>
        <taxon>Viruses</taxon>
        <taxon>Duplodnaviria</taxon>
        <taxon>Heunggongvirae</taxon>
        <taxon>Uroviricota</taxon>
        <taxon>Caudoviricetes</taxon>
        <taxon>Apricotvirus</taxon>
        <taxon>Apricotvirus apricot</taxon>
    </lineage>
</organism>
<name>A0A345L111_9CAUD</name>
<evidence type="ECO:0000256" key="1">
    <source>
        <dbReference type="SAM" id="MobiDB-lite"/>
    </source>
</evidence>
<dbReference type="KEGG" id="vg:54997725"/>
<dbReference type="Pfam" id="PF05133">
    <property type="entry name" value="SPP1_portal"/>
    <property type="match status" value="1"/>
</dbReference>
<gene>
    <name evidence="2" type="primary">3</name>
    <name evidence="2" type="ORF">SEA_APRICOT_3</name>
</gene>
<proteinExistence type="predicted"/>
<dbReference type="RefSeq" id="YP_009806851.1">
    <property type="nucleotide sequence ID" value="NC_048018.1"/>
</dbReference>
<dbReference type="Proteomes" id="UP000258434">
    <property type="component" value="Segment"/>
</dbReference>
<keyword evidence="3" id="KW-1185">Reference proteome</keyword>
<feature type="region of interest" description="Disordered" evidence="1">
    <location>
        <begin position="443"/>
        <end position="492"/>
    </location>
</feature>
<sequence>MTTPAIVPAVALPTLRLSKLEQEAAAALRRRLQAVMMPNKAKSDLYEAKRTAADLGISAPSGLPELVNAVMGWPGSVVDVLEERLENRGWTGADGLGLDVVHRDNHIGVESGRGHLDALIYGCGFITVGRGDTTVGEPEVLVSVESTESCTVEWDYRLRRAKSALSQTRDEQGLVILETLYMPDETIVFERVRGELVVVDRDPHGLGRVPVARMLNRERASDVNGRSEITRAVIYYTDAAVRTLLGMEINREFYTSPKWTALNADPEVFGMAENKSAEENRRAGWTATQGRLNVVPPQVDEEGNAVEVKLHEFRPAPPTPYIEQIKAYSQLLAAESGIPAPYLGFVTDNPSSADSIRQQEYRLVKRAERRQTSFGLAWLEVAYLSLLMRDGAVDVEAFRKVDVSWRDAATPTRAAAADEAAKLIGSGVLPPDSSVTYDRIGLSTQEQQRLDQDRRRTNGGSLLNRIRQAATPNPPMSDDDSNRATQPADPTD</sequence>
<reference evidence="3" key="1">
    <citation type="submission" date="2018-06" db="EMBL/GenBank/DDBJ databases">
        <authorList>
            <person name="Zhirakovskaya E."/>
        </authorList>
    </citation>
    <scope>NUCLEOTIDE SEQUENCE [LARGE SCALE GENOMIC DNA]</scope>
</reference>
<dbReference type="GeneID" id="54997725"/>
<evidence type="ECO:0000313" key="2">
    <source>
        <dbReference type="EMBL" id="AXH48963.1"/>
    </source>
</evidence>
<protein>
    <submittedName>
        <fullName evidence="2">Portal protein</fullName>
    </submittedName>
</protein>